<proteinExistence type="predicted"/>
<reference evidence="7 8" key="1">
    <citation type="journal article" date="2017" name="Genome Biol.">
        <title>New reference genome sequences of hot pepper reveal the massive evolution of plant disease-resistance genes by retroduplication.</title>
        <authorList>
            <person name="Kim S."/>
            <person name="Park J."/>
            <person name="Yeom S.I."/>
            <person name="Kim Y.M."/>
            <person name="Seo E."/>
            <person name="Kim K.T."/>
            <person name="Kim M.S."/>
            <person name="Lee J.M."/>
            <person name="Cheong K."/>
            <person name="Shin H.S."/>
            <person name="Kim S.B."/>
            <person name="Han K."/>
            <person name="Lee J."/>
            <person name="Park M."/>
            <person name="Lee H.A."/>
            <person name="Lee H.Y."/>
            <person name="Lee Y."/>
            <person name="Oh S."/>
            <person name="Lee J.H."/>
            <person name="Choi E."/>
            <person name="Choi E."/>
            <person name="Lee S.E."/>
            <person name="Jeon J."/>
            <person name="Kim H."/>
            <person name="Choi G."/>
            <person name="Song H."/>
            <person name="Lee J."/>
            <person name="Lee S.C."/>
            <person name="Kwon J.K."/>
            <person name="Lee H.Y."/>
            <person name="Koo N."/>
            <person name="Hong Y."/>
            <person name="Kim R.W."/>
            <person name="Kang W.H."/>
            <person name="Huh J.H."/>
            <person name="Kang B.C."/>
            <person name="Yang T.J."/>
            <person name="Lee Y.H."/>
            <person name="Bennetzen J.L."/>
            <person name="Choi D."/>
        </authorList>
    </citation>
    <scope>NUCLEOTIDE SEQUENCE [LARGE SCALE GENOMIC DNA]</scope>
    <source>
        <strain evidence="8">cv. PBC81</strain>
    </source>
</reference>
<dbReference type="Pfam" id="PF05705">
    <property type="entry name" value="DUF829"/>
    <property type="match status" value="1"/>
</dbReference>
<gene>
    <name evidence="7" type="ORF">CQW23_00672</name>
</gene>
<dbReference type="PANTHER" id="PTHR12265">
    <property type="entry name" value="TRANSMEMBRANE PROTEIN 53"/>
    <property type="match status" value="1"/>
</dbReference>
<dbReference type="Proteomes" id="UP000224567">
    <property type="component" value="Unassembled WGS sequence"/>
</dbReference>
<name>A0A2G2XLH4_CAPBA</name>
<dbReference type="GO" id="GO:0031965">
    <property type="term" value="C:nuclear membrane"/>
    <property type="evidence" value="ECO:0007669"/>
    <property type="project" value="UniProtKB-SubCell"/>
</dbReference>
<comment type="subcellular location">
    <subcellularLocation>
        <location evidence="6">Endomembrane system</location>
        <topology evidence="6">Single-pass membrane protein</topology>
    </subcellularLocation>
    <subcellularLocation>
        <location evidence="1">Nucleus membrane</location>
    </subcellularLocation>
</comment>
<dbReference type="InterPro" id="IPR029052">
    <property type="entry name" value="Metallo-depent_PP-like"/>
</dbReference>
<comment type="caution">
    <text evidence="7">The sequence shown here is derived from an EMBL/GenBank/DDBJ whole genome shotgun (WGS) entry which is preliminary data.</text>
</comment>
<organism evidence="7 8">
    <name type="scientific">Capsicum baccatum</name>
    <name type="common">Peruvian pepper</name>
    <dbReference type="NCBI Taxonomy" id="33114"/>
    <lineage>
        <taxon>Eukaryota</taxon>
        <taxon>Viridiplantae</taxon>
        <taxon>Streptophyta</taxon>
        <taxon>Embryophyta</taxon>
        <taxon>Tracheophyta</taxon>
        <taxon>Spermatophyta</taxon>
        <taxon>Magnoliopsida</taxon>
        <taxon>eudicotyledons</taxon>
        <taxon>Gunneridae</taxon>
        <taxon>Pentapetalae</taxon>
        <taxon>asterids</taxon>
        <taxon>lamiids</taxon>
        <taxon>Solanales</taxon>
        <taxon>Solanaceae</taxon>
        <taxon>Solanoideae</taxon>
        <taxon>Capsiceae</taxon>
        <taxon>Capsicum</taxon>
    </lineage>
</organism>
<accession>A0A2G2XLH4</accession>
<evidence type="ECO:0000256" key="1">
    <source>
        <dbReference type="ARBA" id="ARBA00004126"/>
    </source>
</evidence>
<dbReference type="OrthoDB" id="77878at2759"/>
<keyword evidence="3" id="KW-1133">Transmembrane helix</keyword>
<dbReference type="Gene3D" id="3.60.21.10">
    <property type="match status" value="1"/>
</dbReference>
<dbReference type="STRING" id="33114.A0A2G2XLH4"/>
<reference evidence="8" key="2">
    <citation type="journal article" date="2017" name="J. Anim. Genet.">
        <title>Multiple reference genome sequences of hot pepper reveal the massive evolution of plant disease resistance genes by retroduplication.</title>
        <authorList>
            <person name="Kim S."/>
            <person name="Park J."/>
            <person name="Yeom S.-I."/>
            <person name="Kim Y.-M."/>
            <person name="Seo E."/>
            <person name="Kim K.-T."/>
            <person name="Kim M.-S."/>
            <person name="Lee J.M."/>
            <person name="Cheong K."/>
            <person name="Shin H.-S."/>
            <person name="Kim S.-B."/>
            <person name="Han K."/>
            <person name="Lee J."/>
            <person name="Park M."/>
            <person name="Lee H.-A."/>
            <person name="Lee H.-Y."/>
            <person name="Lee Y."/>
            <person name="Oh S."/>
            <person name="Lee J.H."/>
            <person name="Choi E."/>
            <person name="Choi E."/>
            <person name="Lee S.E."/>
            <person name="Jeon J."/>
            <person name="Kim H."/>
            <person name="Choi G."/>
            <person name="Song H."/>
            <person name="Lee J."/>
            <person name="Lee S.-C."/>
            <person name="Kwon J.-K."/>
            <person name="Lee H.-Y."/>
            <person name="Koo N."/>
            <person name="Hong Y."/>
            <person name="Kim R.W."/>
            <person name="Kang W.-H."/>
            <person name="Huh J.H."/>
            <person name="Kang B.-C."/>
            <person name="Yang T.-J."/>
            <person name="Lee Y.-H."/>
            <person name="Bennetzen J.L."/>
            <person name="Choi D."/>
        </authorList>
    </citation>
    <scope>NUCLEOTIDE SEQUENCE [LARGE SCALE GENOMIC DNA]</scope>
    <source>
        <strain evidence="8">cv. PBC81</strain>
    </source>
</reference>
<keyword evidence="4" id="KW-0472">Membrane</keyword>
<keyword evidence="8" id="KW-1185">Reference proteome</keyword>
<evidence type="ECO:0000256" key="4">
    <source>
        <dbReference type="ARBA" id="ARBA00023136"/>
    </source>
</evidence>
<evidence type="ECO:0000256" key="2">
    <source>
        <dbReference type="ARBA" id="ARBA00022692"/>
    </source>
</evidence>
<evidence type="ECO:0000256" key="5">
    <source>
        <dbReference type="ARBA" id="ARBA00023242"/>
    </source>
</evidence>
<evidence type="ECO:0000313" key="8">
    <source>
        <dbReference type="Proteomes" id="UP000224567"/>
    </source>
</evidence>
<keyword evidence="2" id="KW-0812">Transmembrane</keyword>
<evidence type="ECO:0000256" key="3">
    <source>
        <dbReference type="ARBA" id="ARBA00022989"/>
    </source>
</evidence>
<protein>
    <submittedName>
        <fullName evidence="7">Uncharacterized protein</fullName>
    </submittedName>
</protein>
<sequence>MVRCKQKHLKKYADWYSSRGYHVIMFTFPMSEILSYQVGGKAKEDIELLVNHRADWLEEKHAKSLVFHTFSNTEWLTYGVILEKFQKQDHALMRRIKGAISFLCGSAKFSKVLRFSKLMITNDQYKWLEKDLTNVDRTVTPWLVVFYPSNFGRLHCFRLLLLLQEVALFQIVASVTEDCTASESCNSSTKKHTVSVNQCAVSEKYCIVLTE</sequence>
<evidence type="ECO:0000256" key="6">
    <source>
        <dbReference type="ARBA" id="ARBA00037847"/>
    </source>
</evidence>
<keyword evidence="5" id="KW-0539">Nucleus</keyword>
<dbReference type="PANTHER" id="PTHR12265:SF30">
    <property type="entry name" value="TRANSMEMBRANE PROTEIN 53"/>
    <property type="match status" value="1"/>
</dbReference>
<evidence type="ECO:0000313" key="7">
    <source>
        <dbReference type="EMBL" id="PHT58309.1"/>
    </source>
</evidence>
<dbReference type="EMBL" id="MLFT02000001">
    <property type="protein sequence ID" value="PHT58309.1"/>
    <property type="molecule type" value="Genomic_DNA"/>
</dbReference>
<dbReference type="AlphaFoldDB" id="A0A2G2XLH4"/>
<dbReference type="InterPro" id="IPR008547">
    <property type="entry name" value="DUF829_TMEM53"/>
</dbReference>